<dbReference type="EMBL" id="CP000390">
    <property type="protein sequence ID" value="ABG62411.1"/>
    <property type="molecule type" value="Genomic_DNA"/>
</dbReference>
<sequence length="380" mass="40652">MAVIQYFLRWVATAKVSQRAQAAAALARAYLHRKFPFEERVAAEAAMTLLAEDPSPQVRLALAEVLSLSHTAPPQVVAALATDQPEVAAPVLVRSPLLTDIDLIDWVATGEVRIQVLIASRPWVSMALAAAIAEVGEAPACLALLRNGGAQIAALSFRRMIERHGAHSGVRAALAADRRLPSDCRHLLLVHVGEALSSARFVQALMGSERAEKLTREACVKASLTLIETTEPREHAALVEHLRLRGDLTSAFLARSVAHGKIDFFGAVLVALTGTSEARVRSTLSRGRDGAVTGLLAKAGLKQITHAPILAALKIWRQVANGKRAAGPQEASWHMLKALEGNPRAFEDPAGTALAGLLRRIHLEAMRQNARQQALALAAA</sequence>
<gene>
    <name evidence="1" type="ordered locus">Meso_1014</name>
</gene>
<reference evidence="1" key="1">
    <citation type="submission" date="2006-06" db="EMBL/GenBank/DDBJ databases">
        <title>Complete sequence of chromosome of Chelativorans sp. BNC1.</title>
        <authorList>
            <consortium name="US DOE Joint Genome Institute"/>
            <person name="Copeland A."/>
            <person name="Lucas S."/>
            <person name="Lapidus A."/>
            <person name="Barry K."/>
            <person name="Detter J.C."/>
            <person name="Glavina del Rio T."/>
            <person name="Hammon N."/>
            <person name="Israni S."/>
            <person name="Dalin E."/>
            <person name="Tice H."/>
            <person name="Pitluck S."/>
            <person name="Chertkov O."/>
            <person name="Brettin T."/>
            <person name="Bruce D."/>
            <person name="Han C."/>
            <person name="Tapia R."/>
            <person name="Gilna P."/>
            <person name="Schmutz J."/>
            <person name="Larimer F."/>
            <person name="Land M."/>
            <person name="Hauser L."/>
            <person name="Kyrpides N."/>
            <person name="Mikhailova N."/>
            <person name="Richardson P."/>
        </authorList>
    </citation>
    <scope>NUCLEOTIDE SEQUENCE</scope>
    <source>
        <strain evidence="1">BNC1</strain>
    </source>
</reference>
<dbReference type="KEGG" id="mes:Meso_1014"/>
<dbReference type="STRING" id="266779.Meso_1014"/>
<dbReference type="InterPro" id="IPR019285">
    <property type="entry name" value="DUF2336"/>
</dbReference>
<dbReference type="AlphaFoldDB" id="Q11JL4"/>
<organism evidence="1">
    <name type="scientific">Chelativorans sp. (strain BNC1)</name>
    <dbReference type="NCBI Taxonomy" id="266779"/>
    <lineage>
        <taxon>Bacteria</taxon>
        <taxon>Pseudomonadati</taxon>
        <taxon>Pseudomonadota</taxon>
        <taxon>Alphaproteobacteria</taxon>
        <taxon>Hyphomicrobiales</taxon>
        <taxon>Phyllobacteriaceae</taxon>
        <taxon>Chelativorans</taxon>
    </lineage>
</organism>
<name>Q11JL4_CHESB</name>
<protein>
    <recommendedName>
        <fullName evidence="2">DUF2336 domain-containing protein</fullName>
    </recommendedName>
</protein>
<evidence type="ECO:0000313" key="1">
    <source>
        <dbReference type="EMBL" id="ABG62411.1"/>
    </source>
</evidence>
<evidence type="ECO:0008006" key="2">
    <source>
        <dbReference type="Google" id="ProtNLM"/>
    </source>
</evidence>
<proteinExistence type="predicted"/>
<dbReference type="Pfam" id="PF10098">
    <property type="entry name" value="DUF2336"/>
    <property type="match status" value="1"/>
</dbReference>
<dbReference type="HOGENOM" id="CLU_035493_0_0_5"/>
<dbReference type="eggNOG" id="COG5330">
    <property type="taxonomic scope" value="Bacteria"/>
</dbReference>
<dbReference type="OrthoDB" id="9798569at2"/>
<dbReference type="InterPro" id="IPR014598">
    <property type="entry name" value="UCP035865"/>
</dbReference>
<accession>Q11JL4</accession>
<dbReference type="PIRSF" id="PIRSF035865">
    <property type="entry name" value="UCP035865"/>
    <property type="match status" value="1"/>
</dbReference>